<dbReference type="OrthoDB" id="25891at10239"/>
<gene>
    <name evidence="1" type="ORF">Syn7803US105_204</name>
</gene>
<reference evidence="1 2" key="1">
    <citation type="submission" date="2013-12" db="EMBL/GenBank/DDBJ databases">
        <title>Ecological redundancy of diverse viral populations within a natural community.</title>
        <authorList>
            <person name="Gregory A.C."/>
            <person name="LaButti K."/>
            <person name="Copeland A."/>
            <person name="Woyke T."/>
            <person name="Sullivan M.B."/>
        </authorList>
    </citation>
    <scope>NUCLEOTIDE SEQUENCE [LARGE SCALE GENOMIC DNA]</scope>
    <source>
        <strain evidence="1">Syn7803US105</strain>
    </source>
</reference>
<protein>
    <submittedName>
        <fullName evidence="1">Uncharacterized protein</fullName>
    </submittedName>
</protein>
<evidence type="ECO:0000313" key="2">
    <source>
        <dbReference type="Proteomes" id="UP000033010"/>
    </source>
</evidence>
<sequence length="76" mass="9038">MKLPKIHREDLPKEVQDLVGDGDYEFESLLHAYDIIDVPLDLDSYNEGRAKTAEELIKIRKEIEEMRIKERKRKRA</sequence>
<keyword evidence="2" id="KW-1185">Reference proteome</keyword>
<proteinExistence type="predicted"/>
<dbReference type="GeneID" id="24171834"/>
<name>A0A0E3HG65_9CAUD</name>
<dbReference type="EMBL" id="KJ019071">
    <property type="protein sequence ID" value="AIX24548.1"/>
    <property type="molecule type" value="Genomic_DNA"/>
</dbReference>
<dbReference type="KEGG" id="vg:24171834"/>
<dbReference type="RefSeq" id="YP_009133764.1">
    <property type="nucleotide sequence ID" value="NC_026924.1"/>
</dbReference>
<evidence type="ECO:0000313" key="1">
    <source>
        <dbReference type="EMBL" id="AIX24548.1"/>
    </source>
</evidence>
<organism evidence="1 2">
    <name type="scientific">Synechococcus phage ACG-2014g</name>
    <dbReference type="NCBI Taxonomy" id="1493512"/>
    <lineage>
        <taxon>Viruses</taxon>
        <taxon>Duplodnaviria</taxon>
        <taxon>Heunggongvirae</taxon>
        <taxon>Uroviricota</taxon>
        <taxon>Caudoviricetes</taxon>
        <taxon>Pantevenvirales</taxon>
        <taxon>Kyanoviridae</taxon>
        <taxon>Macariavirus</taxon>
        <taxon>Macariavirus tuscon14g</taxon>
    </lineage>
</organism>
<dbReference type="Proteomes" id="UP000033010">
    <property type="component" value="Segment"/>
</dbReference>
<accession>A0A0E3HG65</accession>